<keyword evidence="1" id="KW-0812">Transmembrane</keyword>
<organism evidence="2 3">
    <name type="scientific">Trichinella pseudospiralis</name>
    <name type="common">Parasitic roundworm</name>
    <dbReference type="NCBI Taxonomy" id="6337"/>
    <lineage>
        <taxon>Eukaryota</taxon>
        <taxon>Metazoa</taxon>
        <taxon>Ecdysozoa</taxon>
        <taxon>Nematoda</taxon>
        <taxon>Enoplea</taxon>
        <taxon>Dorylaimia</taxon>
        <taxon>Trichinellida</taxon>
        <taxon>Trichinellidae</taxon>
        <taxon>Trichinella</taxon>
    </lineage>
</organism>
<keyword evidence="1" id="KW-1133">Transmembrane helix</keyword>
<feature type="transmembrane region" description="Helical" evidence="1">
    <location>
        <begin position="55"/>
        <end position="76"/>
    </location>
</feature>
<reference evidence="2 3" key="1">
    <citation type="submission" date="2015-01" db="EMBL/GenBank/DDBJ databases">
        <title>Evolution of Trichinella species and genotypes.</title>
        <authorList>
            <person name="Korhonen P.K."/>
            <person name="Edoardo P."/>
            <person name="Giuseppe L.R."/>
            <person name="Gasser R.B."/>
        </authorList>
    </citation>
    <scope>NUCLEOTIDE SEQUENCE [LARGE SCALE GENOMIC DNA]</scope>
    <source>
        <strain evidence="2">ISS470</strain>
    </source>
</reference>
<gene>
    <name evidence="2" type="ORF">T4D_3062</name>
</gene>
<name>A0A0V1FSQ3_TRIPS</name>
<dbReference type="EMBL" id="JYDT01000035">
    <property type="protein sequence ID" value="KRY89083.1"/>
    <property type="molecule type" value="Genomic_DNA"/>
</dbReference>
<evidence type="ECO:0000313" key="3">
    <source>
        <dbReference type="Proteomes" id="UP000054995"/>
    </source>
</evidence>
<sequence>MQIRNEKEKEKEHVAPYTGEYTSYDGAVPPCFSVHKVGANLMRPSNRRNRYSSGLAMLNFPVWCSMLSFNIVHFAVCQAIIRIKTDNTIFGNSSPYLPTYAIAEVPSSAFWLCRGWILLCQPPFCDWRVVHWPTAIMAHH</sequence>
<proteinExistence type="predicted"/>
<evidence type="ECO:0000256" key="1">
    <source>
        <dbReference type="SAM" id="Phobius"/>
    </source>
</evidence>
<evidence type="ECO:0000313" key="2">
    <source>
        <dbReference type="EMBL" id="KRY89083.1"/>
    </source>
</evidence>
<keyword evidence="3" id="KW-1185">Reference proteome</keyword>
<protein>
    <submittedName>
        <fullName evidence="2">Uncharacterized protein</fullName>
    </submittedName>
</protein>
<accession>A0A0V1FSQ3</accession>
<dbReference type="AlphaFoldDB" id="A0A0V1FSQ3"/>
<comment type="caution">
    <text evidence="2">The sequence shown here is derived from an EMBL/GenBank/DDBJ whole genome shotgun (WGS) entry which is preliminary data.</text>
</comment>
<keyword evidence="1" id="KW-0472">Membrane</keyword>
<dbReference type="Proteomes" id="UP000054995">
    <property type="component" value="Unassembled WGS sequence"/>
</dbReference>